<feature type="transmembrane region" description="Helical" evidence="1">
    <location>
        <begin position="94"/>
        <end position="114"/>
    </location>
</feature>
<gene>
    <name evidence="2" type="ORF">HLI_15180</name>
</gene>
<dbReference type="AlphaFoldDB" id="A0A410MFK4"/>
<dbReference type="Proteomes" id="UP000287756">
    <property type="component" value="Chromosome"/>
</dbReference>
<evidence type="ECO:0000313" key="2">
    <source>
        <dbReference type="EMBL" id="QAS53445.1"/>
    </source>
</evidence>
<organism evidence="2 3">
    <name type="scientific">Halobacillus litoralis</name>
    <dbReference type="NCBI Taxonomy" id="45668"/>
    <lineage>
        <taxon>Bacteria</taxon>
        <taxon>Bacillati</taxon>
        <taxon>Bacillota</taxon>
        <taxon>Bacilli</taxon>
        <taxon>Bacillales</taxon>
        <taxon>Bacillaceae</taxon>
        <taxon>Halobacillus</taxon>
    </lineage>
</organism>
<protein>
    <recommendedName>
        <fullName evidence="4">O-antigen ligase domain-containing protein</fullName>
    </recommendedName>
</protein>
<dbReference type="EMBL" id="CP026118">
    <property type="protein sequence ID" value="QAS53445.1"/>
    <property type="molecule type" value="Genomic_DNA"/>
</dbReference>
<evidence type="ECO:0008006" key="4">
    <source>
        <dbReference type="Google" id="ProtNLM"/>
    </source>
</evidence>
<feature type="transmembrane region" description="Helical" evidence="1">
    <location>
        <begin position="44"/>
        <end position="63"/>
    </location>
</feature>
<dbReference type="KEGG" id="hli:HLI_15180"/>
<keyword evidence="1" id="KW-0812">Transmembrane</keyword>
<name>A0A410MFK4_9BACI</name>
<keyword evidence="1" id="KW-0472">Membrane</keyword>
<feature type="transmembrane region" description="Helical" evidence="1">
    <location>
        <begin position="350"/>
        <end position="367"/>
    </location>
</feature>
<feature type="transmembrane region" description="Helical" evidence="1">
    <location>
        <begin position="120"/>
        <end position="138"/>
    </location>
</feature>
<feature type="transmembrane region" description="Helical" evidence="1">
    <location>
        <begin position="396"/>
        <end position="413"/>
    </location>
</feature>
<sequence>MLKFYLNIFLLSIFGVLVFIDVHYYIFMPILIALFFVNFPKLNYDNLLLFSIYTSFFGIYLSLENFPEIQIYRLLILPIGFYILLKGLLKKQKIYLYFLMIFLYIWIHPFLVSWKGSLENLTFTMTLLSTYFVILVTYEICKRGQINKLLTSFLLFIVCNIIVSVSEVITSEHLIYSNIVNYTQTNLFLPTGFFFNQNDLGITLLCCLIVINIMDNKIKYNVLLNFSITILIFIISSRTLIVCTVAFYLILFFKNFKFRNIFKVIFIGIPFVLVILMIGTNYYDTIGSYSVEKLSNIINIFDSRNEVYAYHIKLIYEYPFGLTENMYNNLVFNKGMTNSHSLVIELTQRFGLIFIFALIATLILFFIKNVKGNKLYIGTILIIFFLMSNVSSSLLTGSNIVWSLTVLAILMIVDESRLKSKYATQECNY</sequence>
<feature type="transmembrane region" description="Helical" evidence="1">
    <location>
        <begin position="264"/>
        <end position="283"/>
    </location>
</feature>
<evidence type="ECO:0000256" key="1">
    <source>
        <dbReference type="SAM" id="Phobius"/>
    </source>
</evidence>
<feature type="transmembrane region" description="Helical" evidence="1">
    <location>
        <begin position="69"/>
        <end position="85"/>
    </location>
</feature>
<accession>A0A410MFK4</accession>
<evidence type="ECO:0000313" key="3">
    <source>
        <dbReference type="Proteomes" id="UP000287756"/>
    </source>
</evidence>
<proteinExistence type="predicted"/>
<keyword evidence="1" id="KW-1133">Transmembrane helix</keyword>
<dbReference type="RefSeq" id="WP_128525720.1">
    <property type="nucleotide sequence ID" value="NZ_CP026118.1"/>
</dbReference>
<feature type="transmembrane region" description="Helical" evidence="1">
    <location>
        <begin position="226"/>
        <end position="252"/>
    </location>
</feature>
<reference evidence="2 3" key="1">
    <citation type="submission" date="2018-01" db="EMBL/GenBank/DDBJ databases">
        <title>The whole genome sequencing and assembly of Halobacillus litoralis ERB031 strain.</title>
        <authorList>
            <person name="Lee S.-J."/>
            <person name="Park M.-K."/>
            <person name="Kim J.-Y."/>
            <person name="Lee Y.-J."/>
            <person name="Yi H."/>
            <person name="Bahn Y.-S."/>
            <person name="Kim J.F."/>
            <person name="Lee D.-W."/>
        </authorList>
    </citation>
    <scope>NUCLEOTIDE SEQUENCE [LARGE SCALE GENOMIC DNA]</scope>
    <source>
        <strain evidence="2 3">ERB 031</strain>
    </source>
</reference>
<feature type="transmembrane region" description="Helical" evidence="1">
    <location>
        <begin position="6"/>
        <end position="37"/>
    </location>
</feature>
<feature type="transmembrane region" description="Helical" evidence="1">
    <location>
        <begin position="150"/>
        <end position="169"/>
    </location>
</feature>